<evidence type="ECO:0000313" key="4">
    <source>
        <dbReference type="Proteomes" id="UP000303027"/>
    </source>
</evidence>
<dbReference type="EMBL" id="BFXY01000154">
    <property type="protein sequence ID" value="GDH60716.1"/>
    <property type="molecule type" value="Genomic_DNA"/>
</dbReference>
<proteinExistence type="predicted"/>
<evidence type="ECO:0000313" key="1">
    <source>
        <dbReference type="EMBL" id="GDH60716.1"/>
    </source>
</evidence>
<evidence type="ECO:0000313" key="2">
    <source>
        <dbReference type="EMBL" id="STE84223.1"/>
    </source>
</evidence>
<accession>A0A0K4CEM3</accession>
<dbReference type="AlphaFoldDB" id="A0A0K4CEM3"/>
<dbReference type="EMBL" id="UFZQ01000001">
    <property type="protein sequence ID" value="STE84223.1"/>
    <property type="molecule type" value="Genomic_DNA"/>
</dbReference>
<sequence length="37" mass="4284">MTFLKHKASYKTACLIAQHGDSYLHIANLYLRKAYGR</sequence>
<gene>
    <name evidence="1" type="ORF">BvCmsKKP061_04665</name>
    <name evidence="2" type="ORF">NCTC10418_01905</name>
</gene>
<name>A0A0K4CEM3_ECOLX</name>
<dbReference type="Proteomes" id="UP000303027">
    <property type="component" value="Unassembled WGS sequence"/>
</dbReference>
<reference evidence="2 3" key="2">
    <citation type="submission" date="2018-06" db="EMBL/GenBank/DDBJ databases">
        <authorList>
            <consortium name="Pathogen Informatics"/>
            <person name="Doyle S."/>
        </authorList>
    </citation>
    <scope>NUCLEOTIDE SEQUENCE [LARGE SCALE GENOMIC DNA]</scope>
    <source>
        <strain evidence="2 3">NCTC10418</strain>
    </source>
</reference>
<dbReference type="Proteomes" id="UP000255460">
    <property type="component" value="Unassembled WGS sequence"/>
</dbReference>
<organism evidence="1 4">
    <name type="scientific">Escherichia coli</name>
    <dbReference type="NCBI Taxonomy" id="562"/>
    <lineage>
        <taxon>Bacteria</taxon>
        <taxon>Pseudomonadati</taxon>
        <taxon>Pseudomonadota</taxon>
        <taxon>Gammaproteobacteria</taxon>
        <taxon>Enterobacterales</taxon>
        <taxon>Enterobacteriaceae</taxon>
        <taxon>Escherichia</taxon>
    </lineage>
</organism>
<evidence type="ECO:0000313" key="3">
    <source>
        <dbReference type="Proteomes" id="UP000255460"/>
    </source>
</evidence>
<protein>
    <submittedName>
        <fullName evidence="1">Uncharacterized protein</fullName>
    </submittedName>
</protein>
<reference evidence="1 4" key="1">
    <citation type="submission" date="2018-04" db="EMBL/GenBank/DDBJ databases">
        <title>Large scale genomics of bovine and human commensal E. coli to reveal the emerging process of EHEC.</title>
        <authorList>
            <person name="Arimizu Y."/>
            <person name="Ogura Y."/>
        </authorList>
    </citation>
    <scope>NUCLEOTIDE SEQUENCE [LARGE SCALE GENOMIC DNA]</scope>
    <source>
        <strain evidence="1 4">KK-P061</strain>
    </source>
</reference>